<reference evidence="2" key="1">
    <citation type="journal article" date="2019" name="Sci. Rep.">
        <title>Draft genome of Tanacetum cinerariifolium, the natural source of mosquito coil.</title>
        <authorList>
            <person name="Yamashiro T."/>
            <person name="Shiraishi A."/>
            <person name="Satake H."/>
            <person name="Nakayama K."/>
        </authorList>
    </citation>
    <scope>NUCLEOTIDE SEQUENCE</scope>
</reference>
<organism evidence="2">
    <name type="scientific">Tanacetum cinerariifolium</name>
    <name type="common">Dalmatian daisy</name>
    <name type="synonym">Chrysanthemum cinerariifolium</name>
    <dbReference type="NCBI Taxonomy" id="118510"/>
    <lineage>
        <taxon>Eukaryota</taxon>
        <taxon>Viridiplantae</taxon>
        <taxon>Streptophyta</taxon>
        <taxon>Embryophyta</taxon>
        <taxon>Tracheophyta</taxon>
        <taxon>Spermatophyta</taxon>
        <taxon>Magnoliopsida</taxon>
        <taxon>eudicotyledons</taxon>
        <taxon>Gunneridae</taxon>
        <taxon>Pentapetalae</taxon>
        <taxon>asterids</taxon>
        <taxon>campanulids</taxon>
        <taxon>Asterales</taxon>
        <taxon>Asteraceae</taxon>
        <taxon>Asteroideae</taxon>
        <taxon>Anthemideae</taxon>
        <taxon>Anthemidinae</taxon>
        <taxon>Tanacetum</taxon>
    </lineage>
</organism>
<dbReference type="AlphaFoldDB" id="A0A6L2L9C3"/>
<evidence type="ECO:0000256" key="1">
    <source>
        <dbReference type="SAM" id="MobiDB-lite"/>
    </source>
</evidence>
<name>A0A6L2L9C3_TANCI</name>
<feature type="compositionally biased region" description="Basic and acidic residues" evidence="1">
    <location>
        <begin position="11"/>
        <end position="22"/>
    </location>
</feature>
<feature type="region of interest" description="Disordered" evidence="1">
    <location>
        <begin position="1"/>
        <end position="22"/>
    </location>
</feature>
<accession>A0A6L2L9C3</accession>
<sequence length="150" mass="17578">MTAEEDLQQESTKKQKIDDDQETTKLKRCLEIVPDDEDDVTIDATPLSSKSLTIIDYKIHKEGIKVISKSVGQMVQPVDDLDCYLLHILKTMFEHHVEDSVWKNQQGLAKMYQLTNYTLTQMWNDVSLQVDYEVKMAYDLLRLVRRQLRE</sequence>
<protein>
    <submittedName>
        <fullName evidence="2">Uncharacterized protein</fullName>
    </submittedName>
</protein>
<comment type="caution">
    <text evidence="2">The sequence shown here is derived from an EMBL/GenBank/DDBJ whole genome shotgun (WGS) entry which is preliminary data.</text>
</comment>
<evidence type="ECO:0000313" key="2">
    <source>
        <dbReference type="EMBL" id="GEU57749.1"/>
    </source>
</evidence>
<proteinExistence type="predicted"/>
<gene>
    <name evidence="2" type="ORF">Tci_029727</name>
</gene>
<dbReference type="EMBL" id="BKCJ010003885">
    <property type="protein sequence ID" value="GEU57749.1"/>
    <property type="molecule type" value="Genomic_DNA"/>
</dbReference>